<accession>A0A3N4K6J8</accession>
<protein>
    <submittedName>
        <fullName evidence="1">Uncharacterized protein</fullName>
    </submittedName>
</protein>
<proteinExistence type="predicted"/>
<reference evidence="1 2" key="1">
    <citation type="journal article" date="2018" name="Nat. Ecol. Evol.">
        <title>Pezizomycetes genomes reveal the molecular basis of ectomycorrhizal truffle lifestyle.</title>
        <authorList>
            <person name="Murat C."/>
            <person name="Payen T."/>
            <person name="Noel B."/>
            <person name="Kuo A."/>
            <person name="Morin E."/>
            <person name="Chen J."/>
            <person name="Kohler A."/>
            <person name="Krizsan K."/>
            <person name="Balestrini R."/>
            <person name="Da Silva C."/>
            <person name="Montanini B."/>
            <person name="Hainaut M."/>
            <person name="Levati E."/>
            <person name="Barry K.W."/>
            <person name="Belfiori B."/>
            <person name="Cichocki N."/>
            <person name="Clum A."/>
            <person name="Dockter R.B."/>
            <person name="Fauchery L."/>
            <person name="Guy J."/>
            <person name="Iotti M."/>
            <person name="Le Tacon F."/>
            <person name="Lindquist E.A."/>
            <person name="Lipzen A."/>
            <person name="Malagnac F."/>
            <person name="Mello A."/>
            <person name="Molinier V."/>
            <person name="Miyauchi S."/>
            <person name="Poulain J."/>
            <person name="Riccioni C."/>
            <person name="Rubini A."/>
            <person name="Sitrit Y."/>
            <person name="Splivallo R."/>
            <person name="Traeger S."/>
            <person name="Wang M."/>
            <person name="Zifcakova L."/>
            <person name="Wipf D."/>
            <person name="Zambonelli A."/>
            <person name="Paolocci F."/>
            <person name="Nowrousian M."/>
            <person name="Ottonello S."/>
            <person name="Baldrian P."/>
            <person name="Spatafora J.W."/>
            <person name="Henrissat B."/>
            <person name="Nagy L.G."/>
            <person name="Aury J.M."/>
            <person name="Wincker P."/>
            <person name="Grigoriev I.V."/>
            <person name="Bonfante P."/>
            <person name="Martin F.M."/>
        </authorList>
    </citation>
    <scope>NUCLEOTIDE SEQUENCE [LARGE SCALE GENOMIC DNA]</scope>
    <source>
        <strain evidence="1 2">120613-1</strain>
    </source>
</reference>
<evidence type="ECO:0000313" key="2">
    <source>
        <dbReference type="Proteomes" id="UP000276215"/>
    </source>
</evidence>
<dbReference type="EMBL" id="ML120355">
    <property type="protein sequence ID" value="RPB04989.1"/>
    <property type="molecule type" value="Genomic_DNA"/>
</dbReference>
<name>A0A3N4K6J8_9PEZI</name>
<keyword evidence="2" id="KW-1185">Reference proteome</keyword>
<gene>
    <name evidence="1" type="ORF">L873DRAFT_1070339</name>
</gene>
<dbReference type="Proteomes" id="UP000276215">
    <property type="component" value="Unassembled WGS sequence"/>
</dbReference>
<organism evidence="1 2">
    <name type="scientific">Choiromyces venosus 120613-1</name>
    <dbReference type="NCBI Taxonomy" id="1336337"/>
    <lineage>
        <taxon>Eukaryota</taxon>
        <taxon>Fungi</taxon>
        <taxon>Dikarya</taxon>
        <taxon>Ascomycota</taxon>
        <taxon>Pezizomycotina</taxon>
        <taxon>Pezizomycetes</taxon>
        <taxon>Pezizales</taxon>
        <taxon>Tuberaceae</taxon>
        <taxon>Choiromyces</taxon>
    </lineage>
</organism>
<sequence length="101" mass="11167">MTWNIYKLQSLVQPSEFPKHSIPALIPNSNTIIPSTNILIPNTNIPIPNTNHHSDNAFPTFLTTFRVGNDGFSGSDYRWLTSSYVGGADDDMRASLLCSLV</sequence>
<dbReference type="AlphaFoldDB" id="A0A3N4K6J8"/>
<evidence type="ECO:0000313" key="1">
    <source>
        <dbReference type="EMBL" id="RPB04989.1"/>
    </source>
</evidence>